<organism evidence="2 3">
    <name type="scientific">Umbra pygmaea</name>
    <name type="common">Eastern mudminnow</name>
    <dbReference type="NCBI Taxonomy" id="75934"/>
    <lineage>
        <taxon>Eukaryota</taxon>
        <taxon>Metazoa</taxon>
        <taxon>Chordata</taxon>
        <taxon>Craniata</taxon>
        <taxon>Vertebrata</taxon>
        <taxon>Euteleostomi</taxon>
        <taxon>Actinopterygii</taxon>
        <taxon>Neopterygii</taxon>
        <taxon>Teleostei</taxon>
        <taxon>Protacanthopterygii</taxon>
        <taxon>Esociformes</taxon>
        <taxon>Umbridae</taxon>
        <taxon>Umbra</taxon>
    </lineage>
</organism>
<evidence type="ECO:0000313" key="2">
    <source>
        <dbReference type="EMBL" id="KAL1020997.1"/>
    </source>
</evidence>
<feature type="region of interest" description="Disordered" evidence="1">
    <location>
        <begin position="1"/>
        <end position="21"/>
    </location>
</feature>
<dbReference type="AlphaFoldDB" id="A0ABD0XL08"/>
<gene>
    <name evidence="2" type="ORF">UPYG_G00007410</name>
</gene>
<evidence type="ECO:0000256" key="1">
    <source>
        <dbReference type="SAM" id="MobiDB-lite"/>
    </source>
</evidence>
<keyword evidence="3" id="KW-1185">Reference proteome</keyword>
<name>A0ABD0XL08_UMBPY</name>
<dbReference type="Proteomes" id="UP001557470">
    <property type="component" value="Unassembled WGS sequence"/>
</dbReference>
<reference evidence="2 3" key="1">
    <citation type="submission" date="2024-06" db="EMBL/GenBank/DDBJ databases">
        <authorList>
            <person name="Pan Q."/>
            <person name="Wen M."/>
            <person name="Jouanno E."/>
            <person name="Zahm M."/>
            <person name="Klopp C."/>
            <person name="Cabau C."/>
            <person name="Louis A."/>
            <person name="Berthelot C."/>
            <person name="Parey E."/>
            <person name="Roest Crollius H."/>
            <person name="Montfort J."/>
            <person name="Robinson-Rechavi M."/>
            <person name="Bouchez O."/>
            <person name="Lampietro C."/>
            <person name="Lopez Roques C."/>
            <person name="Donnadieu C."/>
            <person name="Postlethwait J."/>
            <person name="Bobe J."/>
            <person name="Verreycken H."/>
            <person name="Guiguen Y."/>
        </authorList>
    </citation>
    <scope>NUCLEOTIDE SEQUENCE [LARGE SCALE GENOMIC DNA]</scope>
    <source>
        <strain evidence="2">Up_M1</strain>
        <tissue evidence="2">Testis</tissue>
    </source>
</reference>
<accession>A0ABD0XL08</accession>
<dbReference type="EMBL" id="JAGEUA010000001">
    <property type="protein sequence ID" value="KAL1020997.1"/>
    <property type="molecule type" value="Genomic_DNA"/>
</dbReference>
<sequence length="82" mass="8726">MGPAPECYGHRGPFGKERGEQAKSPVSCARGTCFCGPLLSSGETSERATQFDNPAIVDDALVASRTLVVGPSLTWRKAKEED</sequence>
<comment type="caution">
    <text evidence="2">The sequence shown here is derived from an EMBL/GenBank/DDBJ whole genome shotgun (WGS) entry which is preliminary data.</text>
</comment>
<proteinExistence type="predicted"/>
<evidence type="ECO:0000313" key="3">
    <source>
        <dbReference type="Proteomes" id="UP001557470"/>
    </source>
</evidence>
<protein>
    <submittedName>
        <fullName evidence="2">Uncharacterized protein</fullName>
    </submittedName>
</protein>